<evidence type="ECO:0000256" key="1">
    <source>
        <dbReference type="SAM" id="MobiDB-lite"/>
    </source>
</evidence>
<dbReference type="EMBL" id="PDUD01000002">
    <property type="protein sequence ID" value="PHN08216.1"/>
    <property type="molecule type" value="Genomic_DNA"/>
</dbReference>
<gene>
    <name evidence="2" type="ORF">CRP01_02525</name>
</gene>
<proteinExistence type="predicted"/>
<feature type="region of interest" description="Disordered" evidence="1">
    <location>
        <begin position="490"/>
        <end position="547"/>
    </location>
</feature>
<feature type="compositionally biased region" description="Basic residues" evidence="1">
    <location>
        <begin position="538"/>
        <end position="547"/>
    </location>
</feature>
<organism evidence="2 3">
    <name type="scientific">Flavilitoribacter nigricans (strain ATCC 23147 / DSM 23189 / NBRC 102662 / NCIMB 1420 / SS-2)</name>
    <name type="common">Lewinella nigricans</name>
    <dbReference type="NCBI Taxonomy" id="1122177"/>
    <lineage>
        <taxon>Bacteria</taxon>
        <taxon>Pseudomonadati</taxon>
        <taxon>Bacteroidota</taxon>
        <taxon>Saprospiria</taxon>
        <taxon>Saprospirales</taxon>
        <taxon>Lewinellaceae</taxon>
        <taxon>Flavilitoribacter</taxon>
    </lineage>
</organism>
<dbReference type="Proteomes" id="UP000223913">
    <property type="component" value="Unassembled WGS sequence"/>
</dbReference>
<feature type="compositionally biased region" description="Basic and acidic residues" evidence="1">
    <location>
        <begin position="422"/>
        <end position="435"/>
    </location>
</feature>
<evidence type="ECO:0000313" key="3">
    <source>
        <dbReference type="Proteomes" id="UP000223913"/>
    </source>
</evidence>
<evidence type="ECO:0000313" key="2">
    <source>
        <dbReference type="EMBL" id="PHN08216.1"/>
    </source>
</evidence>
<evidence type="ECO:0008006" key="4">
    <source>
        <dbReference type="Google" id="ProtNLM"/>
    </source>
</evidence>
<feature type="compositionally biased region" description="Low complexity" evidence="1">
    <location>
        <begin position="515"/>
        <end position="527"/>
    </location>
</feature>
<keyword evidence="3" id="KW-1185">Reference proteome</keyword>
<reference evidence="2 3" key="1">
    <citation type="submission" date="2017-10" db="EMBL/GenBank/DDBJ databases">
        <title>The draft genome sequence of Lewinella nigricans NBRC 102662.</title>
        <authorList>
            <person name="Wang K."/>
        </authorList>
    </citation>
    <scope>NUCLEOTIDE SEQUENCE [LARGE SCALE GENOMIC DNA]</scope>
    <source>
        <strain evidence="2 3">NBRC 102662</strain>
    </source>
</reference>
<feature type="compositionally biased region" description="Basic and acidic residues" evidence="1">
    <location>
        <begin position="490"/>
        <end position="514"/>
    </location>
</feature>
<comment type="caution">
    <text evidence="2">The sequence shown here is derived from an EMBL/GenBank/DDBJ whole genome shotgun (WGS) entry which is preliminary data.</text>
</comment>
<feature type="region of interest" description="Disordered" evidence="1">
    <location>
        <begin position="422"/>
        <end position="473"/>
    </location>
</feature>
<sequence length="547" mass="64937">MKTKIAFLPWIFGWLILFPFLLSAQPDPPLFDGWEANDKAAIEALVMYPQDTRSDILEAAKYPELLIKIESLQNKTSRQFRQLIASLDQDQQNTLYDLARYPGLVSRLALAEEIGARNIEDILVDYPEVIHARARQAFRRYGGLLLEMDEMHLAADHQFNVLIATYPSDTREAYLDLVDLPEVLSLLTENIRMTILVGDLYRKDPEQLNRQMDSLNLVVAEANTRELETWQKSVGEDPEVMAELRTASEEFAEEYGYDDVYYAYDDMYAEEEPDRDKYVIEQYFYYNYPYWFGFPNWYYYPRWRPYPIWYESGFYVVLDGTFIINRLPSFYFTFWYFNRPYHHYYYPHLSRQFVRHTYYGPRPGTSSIAVNVRSWQQNNREVITEAWLQDDRNSIERFREYGKFELDRAQYNRKKLEKELSPTEYLDRHRNKYPELNRTNAKRSAPTRTITRPDTNVPRTAPQSTPPRQTVPRRVEPDRIRITPRVRIDTPPKKEVPKINKGVDQHRRTIERSKTPQPRVTPRTTPRMAPKVPPRIVPKTKKKKGNG</sequence>
<dbReference type="OrthoDB" id="1493665at2"/>
<dbReference type="AlphaFoldDB" id="A0A2D0NIM9"/>
<name>A0A2D0NIM9_FLAN2</name>
<dbReference type="RefSeq" id="WP_099148418.1">
    <property type="nucleotide sequence ID" value="NZ_PDUD01000002.1"/>
</dbReference>
<accession>A0A2D0NIM9</accession>
<feature type="compositionally biased region" description="Polar residues" evidence="1">
    <location>
        <begin position="446"/>
        <end position="468"/>
    </location>
</feature>
<protein>
    <recommendedName>
        <fullName evidence="4">DUF3300 domain-containing protein</fullName>
    </recommendedName>
</protein>